<comment type="caution">
    <text evidence="3">The sequence shown here is derived from an EMBL/GenBank/DDBJ whole genome shotgun (WGS) entry which is preliminary data.</text>
</comment>
<dbReference type="RefSeq" id="WP_063833923.1">
    <property type="nucleotide sequence ID" value="NZ_AVFL01000022.1"/>
</dbReference>
<feature type="region of interest" description="Disordered" evidence="1">
    <location>
        <begin position="73"/>
        <end position="101"/>
    </location>
</feature>
<feature type="compositionally biased region" description="Basic and acidic residues" evidence="1">
    <location>
        <begin position="73"/>
        <end position="88"/>
    </location>
</feature>
<evidence type="ECO:0000256" key="2">
    <source>
        <dbReference type="SAM" id="Phobius"/>
    </source>
</evidence>
<evidence type="ECO:0000313" key="4">
    <source>
        <dbReference type="Proteomes" id="UP000019486"/>
    </source>
</evidence>
<accession>W9GVV7</accession>
<protein>
    <submittedName>
        <fullName evidence="3">Uncharacterized protein</fullName>
    </submittedName>
</protein>
<feature type="compositionally biased region" description="Polar residues" evidence="1">
    <location>
        <begin position="89"/>
        <end position="101"/>
    </location>
</feature>
<dbReference type="AlphaFoldDB" id="W9GVV7"/>
<keyword evidence="4" id="KW-1185">Reference proteome</keyword>
<gene>
    <name evidence="3" type="ORF">N825_16200</name>
</gene>
<evidence type="ECO:0000256" key="1">
    <source>
        <dbReference type="SAM" id="MobiDB-lite"/>
    </source>
</evidence>
<dbReference type="Proteomes" id="UP000019486">
    <property type="component" value="Unassembled WGS sequence"/>
</dbReference>
<reference evidence="3 4" key="1">
    <citation type="submission" date="2013-08" db="EMBL/GenBank/DDBJ databases">
        <title>The genome sequence of Skermanella stibiiresistens.</title>
        <authorList>
            <person name="Zhu W."/>
            <person name="Wang G."/>
        </authorList>
    </citation>
    <scope>NUCLEOTIDE SEQUENCE [LARGE SCALE GENOMIC DNA]</scope>
    <source>
        <strain evidence="3 4">SB22</strain>
    </source>
</reference>
<evidence type="ECO:0000313" key="3">
    <source>
        <dbReference type="EMBL" id="EWY37944.1"/>
    </source>
</evidence>
<keyword evidence="2" id="KW-0812">Transmembrane</keyword>
<sequence>MKTVLVIVVLVALLGAALVFGVTGWSLDGADVDISFHGMVALVLGGLGTLALGGGLMFLVFYSNRRGYDDAVEDRATRPAARSRETRTPHGSWTTTDDPPG</sequence>
<feature type="transmembrane region" description="Helical" evidence="2">
    <location>
        <begin position="37"/>
        <end position="62"/>
    </location>
</feature>
<dbReference type="EMBL" id="AVFL01000022">
    <property type="protein sequence ID" value="EWY37944.1"/>
    <property type="molecule type" value="Genomic_DNA"/>
</dbReference>
<keyword evidence="2" id="KW-0472">Membrane</keyword>
<keyword evidence="2" id="KW-1133">Transmembrane helix</keyword>
<proteinExistence type="predicted"/>
<name>W9GVV7_9PROT</name>
<organism evidence="3 4">
    <name type="scientific">Skermanella stibiiresistens SB22</name>
    <dbReference type="NCBI Taxonomy" id="1385369"/>
    <lineage>
        <taxon>Bacteria</taxon>
        <taxon>Pseudomonadati</taxon>
        <taxon>Pseudomonadota</taxon>
        <taxon>Alphaproteobacteria</taxon>
        <taxon>Rhodospirillales</taxon>
        <taxon>Azospirillaceae</taxon>
        <taxon>Skermanella</taxon>
    </lineage>
</organism>